<organism evidence="7 8">
    <name type="scientific">Mucilaginibacter terrae</name>
    <dbReference type="NCBI Taxonomy" id="1955052"/>
    <lineage>
        <taxon>Bacteria</taxon>
        <taxon>Pseudomonadati</taxon>
        <taxon>Bacteroidota</taxon>
        <taxon>Sphingobacteriia</taxon>
        <taxon>Sphingobacteriales</taxon>
        <taxon>Sphingobacteriaceae</taxon>
        <taxon>Mucilaginibacter</taxon>
    </lineage>
</organism>
<dbReference type="SUPFAM" id="SSF88723">
    <property type="entry name" value="PIN domain-like"/>
    <property type="match status" value="1"/>
</dbReference>
<gene>
    <name evidence="7" type="ORF">QE417_001798</name>
</gene>
<keyword evidence="4" id="KW-0378">Hydrolase</keyword>
<dbReference type="PANTHER" id="PTHR42740:SF1">
    <property type="entry name" value="RIBONUCLEASE VAPC3"/>
    <property type="match status" value="1"/>
</dbReference>
<comment type="caution">
    <text evidence="7">The sequence shown here is derived from an EMBL/GenBank/DDBJ whole genome shotgun (WGS) entry which is preliminary data.</text>
</comment>
<accession>A0ABU3GTG0</accession>
<dbReference type="PANTHER" id="PTHR42740">
    <property type="entry name" value="RIBONUCLEASE VAPC3"/>
    <property type="match status" value="1"/>
</dbReference>
<proteinExistence type="predicted"/>
<keyword evidence="2" id="KW-0540">Nuclease</keyword>
<feature type="domain" description="PIN" evidence="6">
    <location>
        <begin position="5"/>
        <end position="123"/>
    </location>
</feature>
<keyword evidence="8" id="KW-1185">Reference proteome</keyword>
<dbReference type="InterPro" id="IPR002716">
    <property type="entry name" value="PIN_dom"/>
</dbReference>
<evidence type="ECO:0000256" key="4">
    <source>
        <dbReference type="ARBA" id="ARBA00022801"/>
    </source>
</evidence>
<dbReference type="InterPro" id="IPR029060">
    <property type="entry name" value="PIN-like_dom_sf"/>
</dbReference>
<keyword evidence="3" id="KW-0479">Metal-binding</keyword>
<evidence type="ECO:0000256" key="1">
    <source>
        <dbReference type="ARBA" id="ARBA00022649"/>
    </source>
</evidence>
<dbReference type="Pfam" id="PF01850">
    <property type="entry name" value="PIN"/>
    <property type="match status" value="1"/>
</dbReference>
<dbReference type="RefSeq" id="WP_311949409.1">
    <property type="nucleotide sequence ID" value="NZ_JAVLVU010000001.1"/>
</dbReference>
<dbReference type="EMBL" id="JAVLVU010000001">
    <property type="protein sequence ID" value="MDT3402726.1"/>
    <property type="molecule type" value="Genomic_DNA"/>
</dbReference>
<dbReference type="InterPro" id="IPR051749">
    <property type="entry name" value="PINc/VapC_TA_RNase"/>
</dbReference>
<reference evidence="8" key="1">
    <citation type="submission" date="2023-07" db="EMBL/GenBank/DDBJ databases">
        <title>Functional and genomic diversity of the sorghum phyllosphere microbiome.</title>
        <authorList>
            <person name="Shade A."/>
        </authorList>
    </citation>
    <scope>NUCLEOTIDE SEQUENCE [LARGE SCALE GENOMIC DNA]</scope>
    <source>
        <strain evidence="8">SORGH_AS_0422</strain>
    </source>
</reference>
<evidence type="ECO:0000313" key="8">
    <source>
        <dbReference type="Proteomes" id="UP001258315"/>
    </source>
</evidence>
<keyword evidence="5" id="KW-0460">Magnesium</keyword>
<protein>
    <submittedName>
        <fullName evidence="7">Nucleic acid-binding protein</fullName>
    </submittedName>
</protein>
<dbReference type="Proteomes" id="UP001258315">
    <property type="component" value="Unassembled WGS sequence"/>
</dbReference>
<evidence type="ECO:0000256" key="2">
    <source>
        <dbReference type="ARBA" id="ARBA00022722"/>
    </source>
</evidence>
<evidence type="ECO:0000256" key="3">
    <source>
        <dbReference type="ARBA" id="ARBA00022723"/>
    </source>
</evidence>
<evidence type="ECO:0000259" key="6">
    <source>
        <dbReference type="Pfam" id="PF01850"/>
    </source>
</evidence>
<dbReference type="Gene3D" id="3.40.50.1010">
    <property type="entry name" value="5'-nuclease"/>
    <property type="match status" value="1"/>
</dbReference>
<keyword evidence="1" id="KW-1277">Toxin-antitoxin system</keyword>
<evidence type="ECO:0000313" key="7">
    <source>
        <dbReference type="EMBL" id="MDT3402726.1"/>
    </source>
</evidence>
<evidence type="ECO:0000256" key="5">
    <source>
        <dbReference type="ARBA" id="ARBA00022842"/>
    </source>
</evidence>
<sequence length="134" mass="15109">MEVTLIDTSVWINFFKGFETSATLYLKSNLGIIPIATCPTVLQETLQGLKSQSEANRIESYFDDMIQLVNDPYELAIEAAQLYRKLRKNGITVRKPNDCLIATYAIKNKIPILHDDVDFTNIAQKTNLLLVNTG</sequence>
<name>A0ABU3GTG0_9SPHI</name>